<sequence>DHLDLEILHIVLSILCSAAPLKESKKPVAQSQYQIYFVLPRICQSSNRVTLTWTRITYSLQLLLCYVICLPLPFRLLPLLTASPILYDNKACVELTAPTLYTIKPYLIHNSLPTLLICH</sequence>
<name>A0A371I7K9_MUCPR</name>
<evidence type="ECO:0000313" key="2">
    <source>
        <dbReference type="Proteomes" id="UP000257109"/>
    </source>
</evidence>
<keyword evidence="2" id="KW-1185">Reference proteome</keyword>
<dbReference type="AlphaFoldDB" id="A0A371I7K9"/>
<gene>
    <name evidence="1" type="ORF">CR513_04390</name>
</gene>
<feature type="non-terminal residue" evidence="1">
    <location>
        <position position="1"/>
    </location>
</feature>
<dbReference type="EMBL" id="QJKJ01000731">
    <property type="protein sequence ID" value="RDY11008.1"/>
    <property type="molecule type" value="Genomic_DNA"/>
</dbReference>
<comment type="caution">
    <text evidence="1">The sequence shown here is derived from an EMBL/GenBank/DDBJ whole genome shotgun (WGS) entry which is preliminary data.</text>
</comment>
<dbReference type="Proteomes" id="UP000257109">
    <property type="component" value="Unassembled WGS sequence"/>
</dbReference>
<proteinExistence type="predicted"/>
<reference evidence="1" key="1">
    <citation type="submission" date="2018-05" db="EMBL/GenBank/DDBJ databases">
        <title>Draft genome of Mucuna pruriens seed.</title>
        <authorList>
            <person name="Nnadi N.E."/>
            <person name="Vos R."/>
            <person name="Hasami M.H."/>
            <person name="Devisetty U.K."/>
            <person name="Aguiy J.C."/>
        </authorList>
    </citation>
    <scope>NUCLEOTIDE SEQUENCE [LARGE SCALE GENOMIC DNA]</scope>
    <source>
        <strain evidence="1">JCA_2017</strain>
    </source>
</reference>
<evidence type="ECO:0000313" key="1">
    <source>
        <dbReference type="EMBL" id="RDY11008.1"/>
    </source>
</evidence>
<accession>A0A371I7K9</accession>
<organism evidence="1 2">
    <name type="scientific">Mucuna pruriens</name>
    <name type="common">Velvet bean</name>
    <name type="synonym">Dolichos pruriens</name>
    <dbReference type="NCBI Taxonomy" id="157652"/>
    <lineage>
        <taxon>Eukaryota</taxon>
        <taxon>Viridiplantae</taxon>
        <taxon>Streptophyta</taxon>
        <taxon>Embryophyta</taxon>
        <taxon>Tracheophyta</taxon>
        <taxon>Spermatophyta</taxon>
        <taxon>Magnoliopsida</taxon>
        <taxon>eudicotyledons</taxon>
        <taxon>Gunneridae</taxon>
        <taxon>Pentapetalae</taxon>
        <taxon>rosids</taxon>
        <taxon>fabids</taxon>
        <taxon>Fabales</taxon>
        <taxon>Fabaceae</taxon>
        <taxon>Papilionoideae</taxon>
        <taxon>50 kb inversion clade</taxon>
        <taxon>NPAAA clade</taxon>
        <taxon>indigoferoid/millettioid clade</taxon>
        <taxon>Phaseoleae</taxon>
        <taxon>Mucuna</taxon>
    </lineage>
</organism>
<protein>
    <submittedName>
        <fullName evidence="1">Uncharacterized protein</fullName>
    </submittedName>
</protein>